<dbReference type="InterPro" id="IPR045851">
    <property type="entry name" value="AMP-bd_C_sf"/>
</dbReference>
<dbReference type="AlphaFoldDB" id="A0A5D5AKZ8"/>
<feature type="compositionally biased region" description="Polar residues" evidence="1">
    <location>
        <begin position="95"/>
        <end position="105"/>
    </location>
</feature>
<dbReference type="Pfam" id="PF14535">
    <property type="entry name" value="AMP-binding_C_2"/>
    <property type="match status" value="1"/>
</dbReference>
<organism evidence="3 4">
    <name type="scientific">Natrialba swarupiae</name>
    <dbReference type="NCBI Taxonomy" id="2448032"/>
    <lineage>
        <taxon>Archaea</taxon>
        <taxon>Methanobacteriati</taxon>
        <taxon>Methanobacteriota</taxon>
        <taxon>Stenosarchaea group</taxon>
        <taxon>Halobacteria</taxon>
        <taxon>Halobacteriales</taxon>
        <taxon>Natrialbaceae</taxon>
        <taxon>Natrialba</taxon>
    </lineage>
</organism>
<sequence length="442" mass="49257">MGKTYHDIETHSWEEVRRRHEDKLPGQLAYLGENSDFYQRKFSEWDVDVESVSTIEEFQEIPFTTKDDQRRNQADPPEEQPLGTHQAVPTEELSRTISSSGTTGKPTYFGLTKSDRRSWNEVMKRSFYCAGIDPDDTVIFGSGQTMITGGTPYFEALTELGANVVPAGGESTERLLSVMTDLPGDALITTTSHHRYLTERIPELGFELDELSITKLVGGGGPGIGNPEIRSELYEQWGANLVREGMGMGDVIGCMWSECEFEDGMHYHGQGHAHVELIDTETGENVPFEVGSKGELVYTPLEREATPLLRFKSGDYARVTGVNCQCGRTSPKIRCIGRADDMVIYKGMNVFPSAIRDVVSGVEGAMGHTKVIVPTEDKVHFEAPIPIEAVLDPETDRDEAAVEDDIVDAVRTQLKVRVRPQLVDFSEIELSEYKTEQVIVRK</sequence>
<dbReference type="PANTHER" id="PTHR43845">
    <property type="entry name" value="BLR5969 PROTEIN"/>
    <property type="match status" value="1"/>
</dbReference>
<dbReference type="EMBL" id="VTAW01000044">
    <property type="protein sequence ID" value="TYT60422.1"/>
    <property type="molecule type" value="Genomic_DNA"/>
</dbReference>
<accession>A0A5D5AKZ8</accession>
<evidence type="ECO:0000259" key="2">
    <source>
        <dbReference type="Pfam" id="PF14535"/>
    </source>
</evidence>
<dbReference type="InterPro" id="IPR028154">
    <property type="entry name" value="AMP-dep_Lig_C"/>
</dbReference>
<evidence type="ECO:0000256" key="1">
    <source>
        <dbReference type="SAM" id="MobiDB-lite"/>
    </source>
</evidence>
<comment type="caution">
    <text evidence="3">The sequence shown here is derived from an EMBL/GenBank/DDBJ whole genome shotgun (WGS) entry which is preliminary data.</text>
</comment>
<protein>
    <submittedName>
        <fullName evidence="3">Phenylacetate--CoA ligase</fullName>
    </submittedName>
</protein>
<dbReference type="SUPFAM" id="SSF56801">
    <property type="entry name" value="Acetyl-CoA synthetase-like"/>
    <property type="match status" value="1"/>
</dbReference>
<evidence type="ECO:0000313" key="4">
    <source>
        <dbReference type="Proteomes" id="UP000324104"/>
    </source>
</evidence>
<dbReference type="PANTHER" id="PTHR43845:SF1">
    <property type="entry name" value="BLR5969 PROTEIN"/>
    <property type="match status" value="1"/>
</dbReference>
<keyword evidence="4" id="KW-1185">Reference proteome</keyword>
<dbReference type="Gene3D" id="3.30.300.30">
    <property type="match status" value="1"/>
</dbReference>
<keyword evidence="3" id="KW-0436">Ligase</keyword>
<gene>
    <name evidence="3" type="ORF">FYC77_18970</name>
</gene>
<dbReference type="GO" id="GO:0016874">
    <property type="term" value="F:ligase activity"/>
    <property type="evidence" value="ECO:0007669"/>
    <property type="project" value="UniProtKB-KW"/>
</dbReference>
<dbReference type="Proteomes" id="UP000324104">
    <property type="component" value="Unassembled WGS sequence"/>
</dbReference>
<name>A0A5D5AKZ8_9EURY</name>
<reference evidence="3 4" key="1">
    <citation type="submission" date="2019-08" db="EMBL/GenBank/DDBJ databases">
        <title>Archaea genome.</title>
        <authorList>
            <person name="Kajale S."/>
            <person name="Shouche Y."/>
            <person name="Deshpande N."/>
            <person name="Sharma A."/>
        </authorList>
    </citation>
    <scope>NUCLEOTIDE SEQUENCE [LARGE SCALE GENOMIC DNA]</scope>
    <source>
        <strain evidence="3 4">ESP3B_9</strain>
    </source>
</reference>
<feature type="region of interest" description="Disordered" evidence="1">
    <location>
        <begin position="62"/>
        <end position="109"/>
    </location>
</feature>
<dbReference type="InterPro" id="IPR042099">
    <property type="entry name" value="ANL_N_sf"/>
</dbReference>
<dbReference type="RefSeq" id="WP_149083066.1">
    <property type="nucleotide sequence ID" value="NZ_VTAW01000044.1"/>
</dbReference>
<proteinExistence type="predicted"/>
<feature type="domain" description="AMP-dependent ligase C-terminal" evidence="2">
    <location>
        <begin position="347"/>
        <end position="439"/>
    </location>
</feature>
<dbReference type="Gene3D" id="3.40.50.12780">
    <property type="entry name" value="N-terminal domain of ligase-like"/>
    <property type="match status" value="1"/>
</dbReference>
<evidence type="ECO:0000313" key="3">
    <source>
        <dbReference type="EMBL" id="TYT60422.1"/>
    </source>
</evidence>